<evidence type="ECO:0000259" key="3">
    <source>
        <dbReference type="Pfam" id="PF13193"/>
    </source>
</evidence>
<name>A0ABU3LHL9_9FLAO</name>
<dbReference type="Proteomes" id="UP001257277">
    <property type="component" value="Unassembled WGS sequence"/>
</dbReference>
<gene>
    <name evidence="4" type="ORF">RQM59_12585</name>
</gene>
<dbReference type="RefSeq" id="WP_349242475.1">
    <property type="nucleotide sequence ID" value="NZ_JAVTTO010000004.1"/>
</dbReference>
<evidence type="ECO:0000313" key="4">
    <source>
        <dbReference type="EMBL" id="MDT7833226.1"/>
    </source>
</evidence>
<dbReference type="InterPro" id="IPR042099">
    <property type="entry name" value="ANL_N_sf"/>
</dbReference>
<reference evidence="4 5" key="1">
    <citation type="submission" date="2023-09" db="EMBL/GenBank/DDBJ databases">
        <title>Novel taxa isolated from Blanes Bay.</title>
        <authorList>
            <person name="Rey-Velasco X."/>
            <person name="Lucena T."/>
        </authorList>
    </citation>
    <scope>NUCLEOTIDE SEQUENCE [LARGE SCALE GENOMIC DNA]</scope>
    <source>
        <strain evidence="4 5">S356</strain>
    </source>
</reference>
<comment type="caution">
    <text evidence="4">The sequence shown here is derived from an EMBL/GenBank/DDBJ whole genome shotgun (WGS) entry which is preliminary data.</text>
</comment>
<dbReference type="CDD" id="cd05941">
    <property type="entry name" value="MCS"/>
    <property type="match status" value="1"/>
</dbReference>
<protein>
    <submittedName>
        <fullName evidence="4">Acyl-CoA synthetase</fullName>
    </submittedName>
</protein>
<evidence type="ECO:0000256" key="1">
    <source>
        <dbReference type="ARBA" id="ARBA00006432"/>
    </source>
</evidence>
<organism evidence="4 5">
    <name type="scientific">Asprobacillus argus</name>
    <dbReference type="NCBI Taxonomy" id="3076534"/>
    <lineage>
        <taxon>Bacteria</taxon>
        <taxon>Pseudomonadati</taxon>
        <taxon>Bacteroidota</taxon>
        <taxon>Flavobacteriia</taxon>
        <taxon>Flavobacteriales</taxon>
        <taxon>Flavobacteriaceae</taxon>
        <taxon>Asprobacillus</taxon>
    </lineage>
</organism>
<sequence>MTTEIPILQRCSEYQDRIAIIDEQGKYTYATLLQDAQQVTHHLLSANRSLQEQPICFLVPPQYTYVQTQWGIWLSGGIAVPLAVSHPLAELEYVLEDTGTSFLIYHPIFEEKALALAEKFSIQLINILELPKVDINIALPEVQSGQGAMMVYTSGTTGKPKGVVTTHDNITAHIKALSEAWHWQKEDRIVNILPLHHVHGIVNVVASALWNGATCFMLSKFDLEKIWQLVEEDQLSVFMAVPTIYAKMIADYKTLLDTKKTQVQQSFRKMRLMVSGSAALPVSVLQEWEGISGHVLLERYGMTEIGMALSNSYTEKRIPGHVGKPLPFVQTRVVDADYKDVSTGTSGELLVKGPSVFSEYWQKPEATKEAFTKDGWFKTGDVVQENENGIYKILGRQSVDIIKTGGYKVSALEIEEVLREHSEVTECAVVGLPSDEWGQEIAAAMVLNDPQFDLELLKDWLKQRLAPYKKPVHWKMLDMLPKNAMGKVVKPEIVKLFL</sequence>
<proteinExistence type="inferred from homology"/>
<feature type="domain" description="AMP-dependent synthetase/ligase" evidence="2">
    <location>
        <begin position="10"/>
        <end position="361"/>
    </location>
</feature>
<accession>A0ABU3LHL9</accession>
<dbReference type="PROSITE" id="PS00455">
    <property type="entry name" value="AMP_BINDING"/>
    <property type="match status" value="1"/>
</dbReference>
<keyword evidence="5" id="KW-1185">Reference proteome</keyword>
<dbReference type="InterPro" id="IPR025110">
    <property type="entry name" value="AMP-bd_C"/>
</dbReference>
<evidence type="ECO:0000259" key="2">
    <source>
        <dbReference type="Pfam" id="PF00501"/>
    </source>
</evidence>
<dbReference type="EMBL" id="JAVTTO010000004">
    <property type="protein sequence ID" value="MDT7833226.1"/>
    <property type="molecule type" value="Genomic_DNA"/>
</dbReference>
<dbReference type="Pfam" id="PF00501">
    <property type="entry name" value="AMP-binding"/>
    <property type="match status" value="1"/>
</dbReference>
<dbReference type="SUPFAM" id="SSF56801">
    <property type="entry name" value="Acetyl-CoA synthetase-like"/>
    <property type="match status" value="1"/>
</dbReference>
<dbReference type="Gene3D" id="3.30.300.30">
    <property type="match status" value="1"/>
</dbReference>
<dbReference type="Gene3D" id="3.40.50.12780">
    <property type="entry name" value="N-terminal domain of ligase-like"/>
    <property type="match status" value="1"/>
</dbReference>
<dbReference type="InterPro" id="IPR000873">
    <property type="entry name" value="AMP-dep_synth/lig_dom"/>
</dbReference>
<evidence type="ECO:0000313" key="5">
    <source>
        <dbReference type="Proteomes" id="UP001257277"/>
    </source>
</evidence>
<comment type="similarity">
    <text evidence="1">Belongs to the ATP-dependent AMP-binding enzyme family.</text>
</comment>
<dbReference type="InterPro" id="IPR020845">
    <property type="entry name" value="AMP-binding_CS"/>
</dbReference>
<dbReference type="Pfam" id="PF13193">
    <property type="entry name" value="AMP-binding_C"/>
    <property type="match status" value="1"/>
</dbReference>
<dbReference type="PANTHER" id="PTHR43201">
    <property type="entry name" value="ACYL-COA SYNTHETASE"/>
    <property type="match status" value="1"/>
</dbReference>
<feature type="domain" description="AMP-binding enzyme C-terminal" evidence="3">
    <location>
        <begin position="413"/>
        <end position="487"/>
    </location>
</feature>
<dbReference type="InterPro" id="IPR045851">
    <property type="entry name" value="AMP-bd_C_sf"/>
</dbReference>
<dbReference type="PANTHER" id="PTHR43201:SF8">
    <property type="entry name" value="ACYL-COA SYNTHETASE FAMILY MEMBER 3"/>
    <property type="match status" value="1"/>
</dbReference>